<dbReference type="SUPFAM" id="SSF54631">
    <property type="entry name" value="CBS-domain pair"/>
    <property type="match status" value="1"/>
</dbReference>
<protein>
    <submittedName>
        <fullName evidence="1">CBS domain-containing protein</fullName>
    </submittedName>
</protein>
<sequence>MVAKELIDSNIPVLKQTDNVDRALQLMGECKNTHLPYVCDDNFSGFFSEEFLLNYNYDTLLEDIRPEMVELKIDSNLPILELIKLFSQTSFELLPVFDSTDVFLGVIEKKEANERFIETLALNDNGGIIEINLHQKEYSLSEISKIIEYEYAKIISLFLSNDSQNQLHLTLKLDIAQISGVVNSLERYGYDVVSYFASEPVTNIEKDRYDLLMKYLSI</sequence>
<dbReference type="InterPro" id="IPR046342">
    <property type="entry name" value="CBS_dom_sf"/>
</dbReference>
<gene>
    <name evidence="1" type="ORF">EGI31_17110</name>
</gene>
<name>A0AAE3H5P1_9BACT</name>
<keyword evidence="2" id="KW-1185">Reference proteome</keyword>
<proteinExistence type="predicted"/>
<evidence type="ECO:0000313" key="1">
    <source>
        <dbReference type="EMBL" id="MCP9764660.1"/>
    </source>
</evidence>
<dbReference type="EMBL" id="RJUF01000175">
    <property type="protein sequence ID" value="MCP9764660.1"/>
    <property type="molecule type" value="Genomic_DNA"/>
</dbReference>
<organism evidence="1 2">
    <name type="scientific">Lacihabitans soyangensis</name>
    <dbReference type="NCBI Taxonomy" id="869394"/>
    <lineage>
        <taxon>Bacteria</taxon>
        <taxon>Pseudomonadati</taxon>
        <taxon>Bacteroidota</taxon>
        <taxon>Cytophagia</taxon>
        <taxon>Cytophagales</taxon>
        <taxon>Leadbetterellaceae</taxon>
        <taxon>Lacihabitans</taxon>
    </lineage>
</organism>
<reference evidence="1 2" key="1">
    <citation type="submission" date="2018-11" db="EMBL/GenBank/DDBJ databases">
        <title>Novel bacteria species description.</title>
        <authorList>
            <person name="Han J.-H."/>
        </authorList>
    </citation>
    <scope>NUCLEOTIDE SEQUENCE [LARGE SCALE GENOMIC DNA]</scope>
    <source>
        <strain evidence="1 2">KCTC23259</strain>
    </source>
</reference>
<dbReference type="Proteomes" id="UP001204144">
    <property type="component" value="Unassembled WGS sequence"/>
</dbReference>
<dbReference type="RefSeq" id="WP_255038352.1">
    <property type="nucleotide sequence ID" value="NZ_RJUF01000175.1"/>
</dbReference>
<dbReference type="AlphaFoldDB" id="A0AAE3H5P1"/>
<comment type="caution">
    <text evidence="1">The sequence shown here is derived from an EMBL/GenBank/DDBJ whole genome shotgun (WGS) entry which is preliminary data.</text>
</comment>
<dbReference type="Gene3D" id="3.10.580.10">
    <property type="entry name" value="CBS-domain"/>
    <property type="match status" value="1"/>
</dbReference>
<accession>A0AAE3H5P1</accession>
<evidence type="ECO:0000313" key="2">
    <source>
        <dbReference type="Proteomes" id="UP001204144"/>
    </source>
</evidence>